<gene>
    <name evidence="9" type="ORF">K8352_04975</name>
</gene>
<feature type="transmembrane region" description="Helical" evidence="6">
    <location>
        <begin position="670"/>
        <end position="692"/>
    </location>
</feature>
<feature type="transmembrane region" description="Helical" evidence="6">
    <location>
        <begin position="722"/>
        <end position="741"/>
    </location>
</feature>
<feature type="transmembrane region" description="Helical" evidence="6">
    <location>
        <begin position="377"/>
        <end position="401"/>
    </location>
</feature>
<keyword evidence="10" id="KW-1185">Reference proteome</keyword>
<feature type="domain" description="ABC3 transporter permease C-terminal" evidence="7">
    <location>
        <begin position="289"/>
        <end position="403"/>
    </location>
</feature>
<feature type="domain" description="MacB-like periplasmic core" evidence="8">
    <location>
        <begin position="20"/>
        <end position="236"/>
    </location>
</feature>
<feature type="transmembrane region" description="Helical" evidence="6">
    <location>
        <begin position="284"/>
        <end position="305"/>
    </location>
</feature>
<evidence type="ECO:0000256" key="2">
    <source>
        <dbReference type="ARBA" id="ARBA00022475"/>
    </source>
</evidence>
<dbReference type="InterPro" id="IPR050250">
    <property type="entry name" value="Macrolide_Exporter_MacB"/>
</dbReference>
<comment type="subcellular location">
    <subcellularLocation>
        <location evidence="1">Cell membrane</location>
        <topology evidence="1">Multi-pass membrane protein</topology>
    </subcellularLocation>
</comment>
<feature type="transmembrane region" description="Helical" evidence="6">
    <location>
        <begin position="756"/>
        <end position="779"/>
    </location>
</feature>
<evidence type="ECO:0000259" key="8">
    <source>
        <dbReference type="Pfam" id="PF12704"/>
    </source>
</evidence>
<dbReference type="AlphaFoldDB" id="A0AAE3EU10"/>
<dbReference type="InterPro" id="IPR025857">
    <property type="entry name" value="MacB_PCD"/>
</dbReference>
<dbReference type="GO" id="GO:0005886">
    <property type="term" value="C:plasma membrane"/>
    <property type="evidence" value="ECO:0007669"/>
    <property type="project" value="UniProtKB-SubCell"/>
</dbReference>
<dbReference type="GO" id="GO:0022857">
    <property type="term" value="F:transmembrane transporter activity"/>
    <property type="evidence" value="ECO:0007669"/>
    <property type="project" value="TreeGrafter"/>
</dbReference>
<evidence type="ECO:0000313" key="9">
    <source>
        <dbReference type="EMBL" id="MCG2460089.1"/>
    </source>
</evidence>
<evidence type="ECO:0000256" key="3">
    <source>
        <dbReference type="ARBA" id="ARBA00022692"/>
    </source>
</evidence>
<keyword evidence="4 6" id="KW-1133">Transmembrane helix</keyword>
<evidence type="ECO:0000256" key="1">
    <source>
        <dbReference type="ARBA" id="ARBA00004651"/>
    </source>
</evidence>
<dbReference type="Pfam" id="PF12704">
    <property type="entry name" value="MacB_PCD"/>
    <property type="match status" value="2"/>
</dbReference>
<evidence type="ECO:0000313" key="10">
    <source>
        <dbReference type="Proteomes" id="UP001200642"/>
    </source>
</evidence>
<keyword evidence="3 6" id="KW-0812">Transmembrane</keyword>
<feature type="transmembrane region" description="Helical" evidence="6">
    <location>
        <begin position="330"/>
        <end position="357"/>
    </location>
</feature>
<dbReference type="Pfam" id="PF02687">
    <property type="entry name" value="FtsX"/>
    <property type="match status" value="2"/>
</dbReference>
<keyword evidence="5 6" id="KW-0472">Membrane</keyword>
<keyword evidence="2" id="KW-1003">Cell membrane</keyword>
<sequence>MIKNYFKITLRNLWKHKGFSFLNIMGLAIGMTAGFLILLYVGFELSYDTMHTKADRIYRVVADIQTPSEKIQADRPAWAVAPNLQREFPEVEAAVRLLDLDMLVRKDNIKFKETKAVAVDSSFFQIFDFKLLQGDPKNVLKAPFEIVLSKSAAEKYFGEENPVGKTLKIMDEGYVAKVSGIMEDIPENSQIQADVLLSMTTFTQNLQKGLDDQWGNYSPAAYILTTAGTAPNKLQSKFPDFLERKNGEEMKESQMFVTLFLEPLKDVYLRSTRGGNGGGNINNVYIFSIVAVFILLIACINFINLTTARSVERAKEVGIRKVVGAEKGQLALQFIGESVVICLIAFGLTLALTALFLPYFNTLAGKTVSDGVFSSPIHMLLLLGISIGIGVLAGIYPAVVLTSFKPVSVLKGRFSSGTSGILLRKVLVITQFTISISLIIGTLVIYIQMQYMRDQELGFNKEQTIVLDTGAKPAQKVLKQSLDQLSGVLSTSLGSSVPGAENAAAYSEMENKNGDFQVANLDLYFVDENYIPQFDFKLLAGRAFSKDFATDSTQAMVINEKTVQLLGFTSPEEAIGAKFKQWGREGKVIGVIQDFHFRSLQSEIKPLTMRLEPRGTNLIAIKVSPKNIPQTVAAIETRWKDILPDQPFEYYFLNDFFDRQYRGEERFGNLFLNFAVLAIFISCLGLLGLAAYSTMQRRREIGIRKIVGASVFGIVNLLSKEFLKLVGIAFLIASPITWYAMHKWLEGFAYRIDMDWWIFLEAGLLAIIVASATISFQAVKAAIANPVKSLRTE</sequence>
<dbReference type="PANTHER" id="PTHR30572">
    <property type="entry name" value="MEMBRANE COMPONENT OF TRANSPORTER-RELATED"/>
    <property type="match status" value="1"/>
</dbReference>
<dbReference type="RefSeq" id="WP_317901229.1">
    <property type="nucleotide sequence ID" value="NZ_JAIRBC010000005.1"/>
</dbReference>
<evidence type="ECO:0000259" key="7">
    <source>
        <dbReference type="Pfam" id="PF02687"/>
    </source>
</evidence>
<feature type="transmembrane region" description="Helical" evidence="6">
    <location>
        <begin position="422"/>
        <end position="447"/>
    </location>
</feature>
<evidence type="ECO:0000256" key="6">
    <source>
        <dbReference type="SAM" id="Phobius"/>
    </source>
</evidence>
<feature type="domain" description="MacB-like periplasmic core" evidence="8">
    <location>
        <begin position="433"/>
        <end position="636"/>
    </location>
</feature>
<evidence type="ECO:0000256" key="5">
    <source>
        <dbReference type="ARBA" id="ARBA00023136"/>
    </source>
</evidence>
<dbReference type="EMBL" id="JAIRBC010000005">
    <property type="protein sequence ID" value="MCG2460089.1"/>
    <property type="molecule type" value="Genomic_DNA"/>
</dbReference>
<evidence type="ECO:0000256" key="4">
    <source>
        <dbReference type="ARBA" id="ARBA00022989"/>
    </source>
</evidence>
<dbReference type="PANTHER" id="PTHR30572:SF18">
    <property type="entry name" value="ABC-TYPE MACROLIDE FAMILY EXPORT SYSTEM PERMEASE COMPONENT 2"/>
    <property type="match status" value="1"/>
</dbReference>
<comment type="caution">
    <text evidence="9">The sequence shown here is derived from an EMBL/GenBank/DDBJ whole genome shotgun (WGS) entry which is preliminary data.</text>
</comment>
<name>A0AAE3EU10_9FLAO</name>
<feature type="transmembrane region" description="Helical" evidence="6">
    <location>
        <begin position="21"/>
        <end position="43"/>
    </location>
</feature>
<dbReference type="InterPro" id="IPR003838">
    <property type="entry name" value="ABC3_permease_C"/>
</dbReference>
<dbReference type="Proteomes" id="UP001200642">
    <property type="component" value="Unassembled WGS sequence"/>
</dbReference>
<proteinExistence type="predicted"/>
<protein>
    <submittedName>
        <fullName evidence="9">ABC transporter permease</fullName>
    </submittedName>
</protein>
<accession>A0AAE3EU10</accession>
<reference evidence="9" key="1">
    <citation type="submission" date="2023-02" db="EMBL/GenBank/DDBJ databases">
        <title>Genome of Flavobacteriaceae gen. nov. sp. strain F89.</title>
        <authorList>
            <person name="Wang Y."/>
        </authorList>
    </citation>
    <scope>NUCLEOTIDE SEQUENCE</scope>
    <source>
        <strain evidence="9">F89</strain>
    </source>
</reference>
<organism evidence="9 10">
    <name type="scientific">Cerina litoralis</name>
    <dbReference type="NCBI Taxonomy" id="2874477"/>
    <lineage>
        <taxon>Bacteria</taxon>
        <taxon>Pseudomonadati</taxon>
        <taxon>Bacteroidota</taxon>
        <taxon>Flavobacteriia</taxon>
        <taxon>Flavobacteriales</taxon>
        <taxon>Flavobacteriaceae</taxon>
        <taxon>Cerina</taxon>
    </lineage>
</organism>
<feature type="domain" description="ABC3 transporter permease C-terminal" evidence="7">
    <location>
        <begin position="674"/>
        <end position="785"/>
    </location>
</feature>